<dbReference type="Proteomes" id="UP000028725">
    <property type="component" value="Unassembled WGS sequence"/>
</dbReference>
<evidence type="ECO:0000313" key="2">
    <source>
        <dbReference type="Proteomes" id="UP000028725"/>
    </source>
</evidence>
<reference evidence="1 2" key="1">
    <citation type="submission" date="2014-04" db="EMBL/GenBank/DDBJ databases">
        <title>Genome assembly of Hyalangium minutum DSM 14724.</title>
        <authorList>
            <person name="Sharma G."/>
            <person name="Subramanian S."/>
        </authorList>
    </citation>
    <scope>NUCLEOTIDE SEQUENCE [LARGE SCALE GENOMIC DNA]</scope>
    <source>
        <strain evidence="1 2">DSM 14724</strain>
    </source>
</reference>
<dbReference type="STRING" id="394096.DB31_1182"/>
<dbReference type="InterPro" id="IPR011751">
    <property type="entry name" value="Mxa_paralog_2265"/>
</dbReference>
<comment type="caution">
    <text evidence="1">The sequence shown here is derived from an EMBL/GenBank/DDBJ whole genome shotgun (WGS) entry which is preliminary data.</text>
</comment>
<dbReference type="Pfam" id="PF09536">
    <property type="entry name" value="DUF2378"/>
    <property type="match status" value="1"/>
</dbReference>
<name>A0A085WEK4_9BACT</name>
<accession>A0A085WEK4</accession>
<organism evidence="1 2">
    <name type="scientific">Hyalangium minutum</name>
    <dbReference type="NCBI Taxonomy" id="394096"/>
    <lineage>
        <taxon>Bacteria</taxon>
        <taxon>Pseudomonadati</taxon>
        <taxon>Myxococcota</taxon>
        <taxon>Myxococcia</taxon>
        <taxon>Myxococcales</taxon>
        <taxon>Cystobacterineae</taxon>
        <taxon>Archangiaceae</taxon>
        <taxon>Hyalangium</taxon>
    </lineage>
</organism>
<protein>
    <submittedName>
        <fullName evidence="1">Uncharacterized protein</fullName>
    </submittedName>
</protein>
<keyword evidence="2" id="KW-1185">Reference proteome</keyword>
<dbReference type="NCBIfam" id="TIGR02265">
    <property type="entry name" value="Mxa_TIGR02265"/>
    <property type="match status" value="1"/>
</dbReference>
<dbReference type="AlphaFoldDB" id="A0A085WEK4"/>
<dbReference type="EMBL" id="JMCB01000011">
    <property type="protein sequence ID" value="KFE66117.1"/>
    <property type="molecule type" value="Genomic_DNA"/>
</dbReference>
<sequence length="202" mass="22435">MAFDQLMEGLLLHAMKGRLDAEAQRKLLALGVDVSRPLVSAYPLATLLGTLKLCAELRYPELPREEARFQLGRRALEGFGSTPMGKALFGMARTWGPRRMLGHMTRVFQTGINFAKARSQELPNGDVEVTVEVLPEYRASIHHRPGLDPYFIRGIITQLMEVCGSRATVTLLPPKDAEGLSFSYRASMAQEPKMPGPLTRVQ</sequence>
<evidence type="ECO:0000313" key="1">
    <source>
        <dbReference type="EMBL" id="KFE66117.1"/>
    </source>
</evidence>
<proteinExistence type="predicted"/>
<gene>
    <name evidence="1" type="ORF">DB31_1182</name>
</gene>